<protein>
    <submittedName>
        <fullName evidence="1">Uncharacterized protein</fullName>
    </submittedName>
</protein>
<dbReference type="AlphaFoldDB" id="A0A414YAW2"/>
<evidence type="ECO:0000313" key="1">
    <source>
        <dbReference type="EMBL" id="RHH83287.1"/>
    </source>
</evidence>
<comment type="caution">
    <text evidence="1">The sequence shown here is derived from an EMBL/GenBank/DDBJ whole genome shotgun (WGS) entry which is preliminary data.</text>
</comment>
<evidence type="ECO:0000313" key="3">
    <source>
        <dbReference type="Proteomes" id="UP000283512"/>
    </source>
</evidence>
<accession>A0A414YAW2</accession>
<reference evidence="1 3" key="1">
    <citation type="submission" date="2018-08" db="EMBL/GenBank/DDBJ databases">
        <title>A genome reference for cultivated species of the human gut microbiota.</title>
        <authorList>
            <person name="Zou Y."/>
            <person name="Xue W."/>
            <person name="Luo G."/>
        </authorList>
    </citation>
    <scope>NUCLEOTIDE SEQUENCE [LARGE SCALE GENOMIC DNA]</scope>
    <source>
        <strain evidence="1 3">AM16-49B</strain>
    </source>
</reference>
<dbReference type="Proteomes" id="UP000283512">
    <property type="component" value="Unassembled WGS sequence"/>
</dbReference>
<proteinExistence type="predicted"/>
<dbReference type="RefSeq" id="WP_122295989.1">
    <property type="nucleotide sequence ID" value="NZ_QRKD01000062.1"/>
</dbReference>
<sequence>MITDERTRNRLYADTETTLFTLEDKPGAILRIMEIIRDTPEYVQLSPLLPAYAEEDRQAKWWRSKKPDFLLAELLHVLQLYTPEGFILGPITGRTHAFGYTNPEYEKNLIYRIEIELDWGYVYGKKNEYRKKRKLYEEIAEIFTTDGYTAEMEKRGKGCRITKGNTRLYSHYGWITGQCEATHLPETLIRLLRESRRFNLIKCTLLDFIFSFTQEEELEFYRQQNETSIYYRIFDLFRRKPWTVTENLMTVASEINIPTQKYPEGPDRDSPAYKYVREAYQKLIDKGYLEEYTQIWIREELLCARATPEGISKNIFYGTQL</sequence>
<evidence type="ECO:0000313" key="2">
    <source>
        <dbReference type="EMBL" id="RHH83577.1"/>
    </source>
</evidence>
<organism evidence="1 3">
    <name type="scientific">Bacteroides caccae</name>
    <dbReference type="NCBI Taxonomy" id="47678"/>
    <lineage>
        <taxon>Bacteria</taxon>
        <taxon>Pseudomonadati</taxon>
        <taxon>Bacteroidota</taxon>
        <taxon>Bacteroidia</taxon>
        <taxon>Bacteroidales</taxon>
        <taxon>Bacteroidaceae</taxon>
        <taxon>Bacteroides</taxon>
    </lineage>
</organism>
<name>A0A414YAW2_9BACE</name>
<dbReference type="EMBL" id="QRKD01000072">
    <property type="protein sequence ID" value="RHH83287.1"/>
    <property type="molecule type" value="Genomic_DNA"/>
</dbReference>
<gene>
    <name evidence="2" type="ORF">DW190_22640</name>
    <name evidence="1" type="ORF">DW190_22945</name>
</gene>
<dbReference type="EMBL" id="QRKD01000062">
    <property type="protein sequence ID" value="RHH83577.1"/>
    <property type="molecule type" value="Genomic_DNA"/>
</dbReference>